<dbReference type="PROSITE" id="PS00216">
    <property type="entry name" value="SUGAR_TRANSPORT_1"/>
    <property type="match status" value="1"/>
</dbReference>
<evidence type="ECO:0000256" key="4">
    <source>
        <dbReference type="ARBA" id="ARBA00023136"/>
    </source>
</evidence>
<keyword evidence="8" id="KW-1185">Reference proteome</keyword>
<dbReference type="InterPro" id="IPR020846">
    <property type="entry name" value="MFS_dom"/>
</dbReference>
<accession>A0A077AU91</accession>
<gene>
    <name evidence="7" type="ORF">ID47_00665</name>
</gene>
<reference evidence="7 8" key="1">
    <citation type="submission" date="2014-07" db="EMBL/GenBank/DDBJ databases">
        <title>Comparative genomic insights into amoeba endosymbionts belonging to the families of Holosporaceae and Candidatus Midichloriaceae within Rickettsiales.</title>
        <authorList>
            <person name="Wang Z."/>
            <person name="Wu M."/>
        </authorList>
    </citation>
    <scope>NUCLEOTIDE SEQUENCE [LARGE SCALE GENOMIC DNA]</scope>
    <source>
        <strain evidence="7">PRA3</strain>
    </source>
</reference>
<proteinExistence type="predicted"/>
<dbReference type="eggNOG" id="COG2814">
    <property type="taxonomic scope" value="Bacteria"/>
</dbReference>
<protein>
    <recommendedName>
        <fullName evidence="6">Major facilitator superfamily (MFS) profile domain-containing protein</fullName>
    </recommendedName>
</protein>
<feature type="transmembrane region" description="Helical" evidence="5">
    <location>
        <begin position="415"/>
        <end position="439"/>
    </location>
</feature>
<dbReference type="AlphaFoldDB" id="A0A077AU91"/>
<dbReference type="GO" id="GO:0022857">
    <property type="term" value="F:transmembrane transporter activity"/>
    <property type="evidence" value="ECO:0007669"/>
    <property type="project" value="InterPro"/>
</dbReference>
<feature type="domain" description="Major facilitator superfamily (MFS) profile" evidence="6">
    <location>
        <begin position="51"/>
        <end position="441"/>
    </location>
</feature>
<feature type="transmembrane region" description="Helical" evidence="5">
    <location>
        <begin position="97"/>
        <end position="113"/>
    </location>
</feature>
<keyword evidence="2 5" id="KW-0812">Transmembrane</keyword>
<feature type="transmembrane region" description="Helical" evidence="5">
    <location>
        <begin position="388"/>
        <end position="409"/>
    </location>
</feature>
<evidence type="ECO:0000313" key="8">
    <source>
        <dbReference type="Proteomes" id="UP000028926"/>
    </source>
</evidence>
<evidence type="ECO:0000313" key="7">
    <source>
        <dbReference type="EMBL" id="AIK95589.1"/>
    </source>
</evidence>
<dbReference type="InterPro" id="IPR011701">
    <property type="entry name" value="MFS"/>
</dbReference>
<evidence type="ECO:0000256" key="5">
    <source>
        <dbReference type="SAM" id="Phobius"/>
    </source>
</evidence>
<evidence type="ECO:0000256" key="2">
    <source>
        <dbReference type="ARBA" id="ARBA00022692"/>
    </source>
</evidence>
<feature type="transmembrane region" description="Helical" evidence="5">
    <location>
        <begin position="297"/>
        <end position="316"/>
    </location>
</feature>
<dbReference type="Proteomes" id="UP000028926">
    <property type="component" value="Chromosome"/>
</dbReference>
<dbReference type="InterPro" id="IPR036259">
    <property type="entry name" value="MFS_trans_sf"/>
</dbReference>
<dbReference type="GO" id="GO:0016020">
    <property type="term" value="C:membrane"/>
    <property type="evidence" value="ECO:0007669"/>
    <property type="project" value="UniProtKB-SubCell"/>
</dbReference>
<feature type="transmembrane region" description="Helical" evidence="5">
    <location>
        <begin position="353"/>
        <end position="376"/>
    </location>
</feature>
<comment type="subcellular location">
    <subcellularLocation>
        <location evidence="1">Membrane</location>
        <topology evidence="1">Multi-pass membrane protein</topology>
    </subcellularLocation>
</comment>
<dbReference type="Pfam" id="PF07690">
    <property type="entry name" value="MFS_1"/>
    <property type="match status" value="1"/>
</dbReference>
<name>A0A077AU91_9PROT</name>
<evidence type="ECO:0000256" key="3">
    <source>
        <dbReference type="ARBA" id="ARBA00022989"/>
    </source>
</evidence>
<feature type="transmembrane region" description="Helical" evidence="5">
    <location>
        <begin position="328"/>
        <end position="347"/>
    </location>
</feature>
<evidence type="ECO:0000259" key="6">
    <source>
        <dbReference type="PROSITE" id="PS50850"/>
    </source>
</evidence>
<feature type="transmembrane region" description="Helical" evidence="5">
    <location>
        <begin position="184"/>
        <end position="204"/>
    </location>
</feature>
<evidence type="ECO:0000256" key="1">
    <source>
        <dbReference type="ARBA" id="ARBA00004141"/>
    </source>
</evidence>
<dbReference type="PANTHER" id="PTHR23518">
    <property type="entry name" value="C-METHYLTRANSFERASE"/>
    <property type="match status" value="1"/>
</dbReference>
<dbReference type="InterPro" id="IPR005829">
    <property type="entry name" value="Sugar_transporter_CS"/>
</dbReference>
<organism evidence="7 8">
    <name type="scientific">Candidatus Odyssella acanthamoebae</name>
    <dbReference type="NCBI Taxonomy" id="91604"/>
    <lineage>
        <taxon>Bacteria</taxon>
        <taxon>Pseudomonadati</taxon>
        <taxon>Pseudomonadota</taxon>
        <taxon>Alphaproteobacteria</taxon>
        <taxon>Holosporales</taxon>
        <taxon>Candidatus Paracaedibacteraceae</taxon>
        <taxon>Candidatus Odyssella</taxon>
    </lineage>
</organism>
<dbReference type="RefSeq" id="WP_038462802.1">
    <property type="nucleotide sequence ID" value="NZ_CP008941.1"/>
</dbReference>
<dbReference type="EMBL" id="CP008941">
    <property type="protein sequence ID" value="AIK95589.1"/>
    <property type="molecule type" value="Genomic_DNA"/>
</dbReference>
<dbReference type="HOGENOM" id="CLU_040020_1_0_5"/>
<dbReference type="SUPFAM" id="SSF103473">
    <property type="entry name" value="MFS general substrate transporter"/>
    <property type="match status" value="1"/>
</dbReference>
<dbReference type="PROSITE" id="PS50850">
    <property type="entry name" value="MFS"/>
    <property type="match status" value="1"/>
</dbReference>
<sequence length="451" mass="49781">MSQPHQKSDMSKVIPKLSLELSATPSCPPQDFFLSNSMKNTPVAKKIIPPTVWLIGLIMCLMNISYIVIYSLSALYLNTSLGVDIRLIGILEGSAEALSFIMKLFSGVITDYFRRRRPIMLIGYFMTVISKPMMAISANFFNVFAARLFERIGNGIQASPRDALIGDVAPVQQRAASFGLMRSLGTAGSFMGGVLGFLAMWYTANNFQQVFWIASIPAFIAFILLVVYIKEPKTHVDNDGKIVKLKKTRRPIRIADLLSLGRNYWTLMVIVLIFMSARFSETLMVLYSHNNFGLDKTYAPLIMSLYNLTYSFSSYPSGVLADKYGRKAVMIFGTVALVLSDLFMYAASDLVTFFIGVFIWGIQLGIVHNMFVSLITDYVHEDVRGTAIGTYYLIAAIGSFAAGAGGGFVSHHFGIQTIFFGSLIVGLMALGAMMVLLPWGKKSVVISAKTQ</sequence>
<feature type="transmembrane region" description="Helical" evidence="5">
    <location>
        <begin position="254"/>
        <end position="277"/>
    </location>
</feature>
<keyword evidence="4 5" id="KW-0472">Membrane</keyword>
<dbReference type="PANTHER" id="PTHR23518:SF2">
    <property type="entry name" value="MAJOR FACILITATOR SUPERFAMILY TRANSPORTER"/>
    <property type="match status" value="1"/>
</dbReference>
<dbReference type="KEGG" id="paca:ID47_00665"/>
<feature type="transmembrane region" description="Helical" evidence="5">
    <location>
        <begin position="52"/>
        <end position="77"/>
    </location>
</feature>
<dbReference type="Gene3D" id="1.20.1250.20">
    <property type="entry name" value="MFS general substrate transporter like domains"/>
    <property type="match status" value="2"/>
</dbReference>
<dbReference type="CDD" id="cd17370">
    <property type="entry name" value="MFS_MJ1317_like"/>
    <property type="match status" value="1"/>
</dbReference>
<feature type="transmembrane region" description="Helical" evidence="5">
    <location>
        <begin position="210"/>
        <end position="229"/>
    </location>
</feature>
<keyword evidence="3 5" id="KW-1133">Transmembrane helix</keyword>
<dbReference type="OrthoDB" id="9803985at2"/>